<organism evidence="1 2">
    <name type="scientific">Mycoplasmopsis arginini</name>
    <name type="common">Mycoplasma arginini</name>
    <dbReference type="NCBI Taxonomy" id="2094"/>
    <lineage>
        <taxon>Bacteria</taxon>
        <taxon>Bacillati</taxon>
        <taxon>Mycoplasmatota</taxon>
        <taxon>Mycoplasmoidales</taxon>
        <taxon>Metamycoplasmataceae</taxon>
        <taxon>Mycoplasmopsis</taxon>
    </lineage>
</organism>
<sequence length="130" mass="14538">MIRLSTSTNFLFCALNNRFSKCSIPLICLISWAFSAPIKDWSVCSEILWSSLNCFFNCSLICDKSNSISDSIFVFWLTKSFCLLNKSAQESCNASAFLICFSVAKSTEFRTNKIGKFTSAALKKDCNSSQ</sequence>
<protein>
    <submittedName>
        <fullName evidence="1">Uncharacterized protein</fullName>
    </submittedName>
</protein>
<accession>A0AA43TWA5</accession>
<evidence type="ECO:0000313" key="2">
    <source>
        <dbReference type="Proteomes" id="UP001162175"/>
    </source>
</evidence>
<gene>
    <name evidence="1" type="ORF">DCBHLPFO_00736</name>
</gene>
<evidence type="ECO:0000313" key="1">
    <source>
        <dbReference type="EMBL" id="MDI3349613.1"/>
    </source>
</evidence>
<dbReference type="AlphaFoldDB" id="A0AA43TWA5"/>
<proteinExistence type="predicted"/>
<name>A0AA43TWA5_MYCAR</name>
<dbReference type="Proteomes" id="UP001162175">
    <property type="component" value="Unassembled WGS sequence"/>
</dbReference>
<dbReference type="EMBL" id="JAPFAR010000060">
    <property type="protein sequence ID" value="MDI3349613.1"/>
    <property type="molecule type" value="Genomic_DNA"/>
</dbReference>
<reference evidence="1" key="1">
    <citation type="submission" date="2022-11" db="EMBL/GenBank/DDBJ databases">
        <title>Draft genome of Mycoplasma arginini isolated from fly.</title>
        <authorList>
            <person name="Severgnini M."/>
            <person name="Gioia G."/>
            <person name="Cremonesi P."/>
            <person name="Moroni P."/>
            <person name="Addis M.F."/>
            <person name="Castiglioni B."/>
        </authorList>
    </citation>
    <scope>NUCLEOTIDE SEQUENCE</scope>
    <source>
        <strain evidence="1">QMP CG1-1632</strain>
    </source>
</reference>
<comment type="caution">
    <text evidence="1">The sequence shown here is derived from an EMBL/GenBank/DDBJ whole genome shotgun (WGS) entry which is preliminary data.</text>
</comment>